<accession>A0A3E5CF56</accession>
<dbReference type="EMBL" id="CP036553">
    <property type="protein sequence ID" value="QCQ37930.1"/>
    <property type="molecule type" value="Genomic_DNA"/>
</dbReference>
<evidence type="ECO:0000313" key="3">
    <source>
        <dbReference type="EMBL" id="RGY66824.1"/>
    </source>
</evidence>
<evidence type="ECO:0000313" key="5">
    <source>
        <dbReference type="Proteomes" id="UP000036847"/>
    </source>
</evidence>
<evidence type="ECO:0000313" key="6">
    <source>
        <dbReference type="Proteomes" id="UP000284614"/>
    </source>
</evidence>
<evidence type="ECO:0000313" key="2">
    <source>
        <dbReference type="EMBL" id="QCQ46719.1"/>
    </source>
</evidence>
<dbReference type="Proteomes" id="UP000036847">
    <property type="component" value="Chromosome"/>
</dbReference>
<reference evidence="2" key="1">
    <citation type="book" date="2014" name="THE 24TH EUROPEAN CONGRESS OF CLINICAL MICROBIOLOGY AND INFECTIOUS DISEASES" publisher="ECCMID 2014" city="Barcelona, Spain">
        <title>Identification of resistance genes in three multidrug-resistant Bacteroides fragilis isolates by whole genome sequencing.</title>
        <editorList>
            <person name="Unknown"/>
            <person name="A."/>
        </editorList>
        <authorList>
            <person name="Sydenham T.V."/>
            <person name="Hasman H."/>
            <person name="Wang M."/>
            <person name="Soki J."/>
            <person name="Nagy E."/>
            <person name="Justesen U.S."/>
        </authorList>
    </citation>
    <scope>NUCLEOTIDE SEQUENCE</scope>
    <source>
        <strain evidence="2">DCMSKEJBY0001B</strain>
    </source>
</reference>
<gene>
    <name evidence="3" type="ORF">DXA27_17125</name>
    <name evidence="2" type="ORF">EC80_018735</name>
    <name evidence="1" type="ORF">IA74_018500</name>
</gene>
<reference evidence="4 5" key="3">
    <citation type="submission" date="2019-03" db="EMBL/GenBank/DDBJ databases">
        <title>Complete genome assembly of MDR B. fragilis.</title>
        <authorList>
            <person name="Sydenham T.V."/>
            <person name="Hasman H."/>
            <person name="Justesen U.S."/>
        </authorList>
    </citation>
    <scope>NUCLEOTIDE SEQUENCE [LARGE SCALE GENOMIC DNA]</scope>
    <source>
        <strain evidence="1 4">DCMOUH0067B</strain>
        <strain evidence="2 5">DCMSKEJBY0001B</strain>
    </source>
</reference>
<dbReference type="EMBL" id="CP036546">
    <property type="protein sequence ID" value="QCQ46719.1"/>
    <property type="molecule type" value="Genomic_DNA"/>
</dbReference>
<protein>
    <submittedName>
        <fullName evidence="3">Uncharacterized protein</fullName>
    </submittedName>
</protein>
<dbReference type="AlphaFoldDB" id="A0A3E5CF56"/>
<reference evidence="3 6" key="2">
    <citation type="submission" date="2018-08" db="EMBL/GenBank/DDBJ databases">
        <title>A genome reference for cultivated species of the human gut microbiota.</title>
        <authorList>
            <person name="Zou Y."/>
            <person name="Xue W."/>
            <person name="Luo G."/>
        </authorList>
    </citation>
    <scope>NUCLEOTIDE SEQUENCE [LARGE SCALE GENOMIC DNA]</scope>
    <source>
        <strain evidence="3 6">OF01-1</strain>
    </source>
</reference>
<name>A0A3E5CF56_BACFG</name>
<organism evidence="3 6">
    <name type="scientific">Bacteroides fragilis</name>
    <dbReference type="NCBI Taxonomy" id="817"/>
    <lineage>
        <taxon>Bacteria</taxon>
        <taxon>Pseudomonadati</taxon>
        <taxon>Bacteroidota</taxon>
        <taxon>Bacteroidia</taxon>
        <taxon>Bacteroidales</taxon>
        <taxon>Bacteroidaceae</taxon>
        <taxon>Bacteroides</taxon>
    </lineage>
</organism>
<proteinExistence type="predicted"/>
<dbReference type="Proteomes" id="UP000028294">
    <property type="component" value="Chromosome"/>
</dbReference>
<evidence type="ECO:0000313" key="1">
    <source>
        <dbReference type="EMBL" id="QCQ37930.1"/>
    </source>
</evidence>
<sequence>MFFHFTVHSVWGFSFFCKGHNFSWNKQHIFGIKMKKKCLLCAPFSLIHLISKDNEKYFGNWSNRPDWFGAHDGTT</sequence>
<evidence type="ECO:0000313" key="4">
    <source>
        <dbReference type="Proteomes" id="UP000028294"/>
    </source>
</evidence>
<dbReference type="OrthoDB" id="1049448at2"/>
<dbReference type="EMBL" id="QSDG01000017">
    <property type="protein sequence ID" value="RGY66824.1"/>
    <property type="molecule type" value="Genomic_DNA"/>
</dbReference>
<dbReference type="Proteomes" id="UP000284614">
    <property type="component" value="Unassembled WGS sequence"/>
</dbReference>